<dbReference type="OrthoDB" id="10267305at2759"/>
<evidence type="ECO:0000313" key="4">
    <source>
        <dbReference type="Proteomes" id="UP000038009"/>
    </source>
</evidence>
<evidence type="ECO:0000256" key="1">
    <source>
        <dbReference type="SAM" id="MobiDB-lite"/>
    </source>
</evidence>
<organism evidence="3 4">
    <name type="scientific">Leptomonas seymouri</name>
    <dbReference type="NCBI Taxonomy" id="5684"/>
    <lineage>
        <taxon>Eukaryota</taxon>
        <taxon>Discoba</taxon>
        <taxon>Euglenozoa</taxon>
        <taxon>Kinetoplastea</taxon>
        <taxon>Metakinetoplastina</taxon>
        <taxon>Trypanosomatida</taxon>
        <taxon>Trypanosomatidae</taxon>
        <taxon>Leishmaniinae</taxon>
        <taxon>Leptomonas</taxon>
    </lineage>
</organism>
<sequence length="183" mass="19739">MYNGVEAAVVKGTGLSGYIQRSRVNVTTAGRSTAPLTEDEVAKEGGETVNPLAQHRAQGENKEAASRLAAHRALRDVRLRVLLYREEREAAGVDAVTVDRECGELYESLLTAAKQQLKTQHNAEQAKSAAKFAAAFNVRPTAASAAATTSAAGGTRGSAFDRALQDAEKQSNEEERRQRQEQR</sequence>
<proteinExistence type="predicted"/>
<keyword evidence="4" id="KW-1185">Reference proteome</keyword>
<accession>A0A0N1I8C9</accession>
<dbReference type="AlphaFoldDB" id="A0A0N1I8C9"/>
<feature type="non-terminal residue" evidence="3">
    <location>
        <position position="183"/>
    </location>
</feature>
<evidence type="ECO:0000313" key="3">
    <source>
        <dbReference type="EMBL" id="KPI87843.1"/>
    </source>
</evidence>
<feature type="compositionally biased region" description="Basic and acidic residues" evidence="1">
    <location>
        <begin position="163"/>
        <end position="183"/>
    </location>
</feature>
<comment type="caution">
    <text evidence="3">The sequence shown here is derived from an EMBL/GenBank/DDBJ whole genome shotgun (WGS) entry which is preliminary data.</text>
</comment>
<name>A0A0N1I8C9_LEPSE</name>
<dbReference type="VEuPathDB" id="TriTrypDB:Lsey_0072_0200"/>
<dbReference type="Proteomes" id="UP000038009">
    <property type="component" value="Unassembled WGS sequence"/>
</dbReference>
<dbReference type="SMART" id="SM01115">
    <property type="entry name" value="cwf21"/>
    <property type="match status" value="1"/>
</dbReference>
<feature type="region of interest" description="Disordered" evidence="1">
    <location>
        <begin position="146"/>
        <end position="183"/>
    </location>
</feature>
<feature type="domain" description="CWF21" evidence="2">
    <location>
        <begin position="69"/>
        <end position="114"/>
    </location>
</feature>
<dbReference type="OMA" id="RECGELY"/>
<reference evidence="3 4" key="1">
    <citation type="journal article" date="2015" name="PLoS Pathog.">
        <title>Leptomonas seymouri: Adaptations to the Dixenous Life Cycle Analyzed by Genome Sequencing, Transcriptome Profiling and Co-infection with Leishmania donovani.</title>
        <authorList>
            <person name="Kraeva N."/>
            <person name="Butenko A."/>
            <person name="Hlavacova J."/>
            <person name="Kostygov A."/>
            <person name="Myskova J."/>
            <person name="Grybchuk D."/>
            <person name="Lestinova T."/>
            <person name="Votypka J."/>
            <person name="Volf P."/>
            <person name="Opperdoes F."/>
            <person name="Flegontov P."/>
            <person name="Lukes J."/>
            <person name="Yurchenko V."/>
        </authorList>
    </citation>
    <scope>NUCLEOTIDE SEQUENCE [LARGE SCALE GENOMIC DNA]</scope>
    <source>
        <strain evidence="3 4">ATCC 30220</strain>
    </source>
</reference>
<evidence type="ECO:0000259" key="2">
    <source>
        <dbReference type="SMART" id="SM01115"/>
    </source>
</evidence>
<dbReference type="EMBL" id="LJSK01000072">
    <property type="protein sequence ID" value="KPI87843.1"/>
    <property type="molecule type" value="Genomic_DNA"/>
</dbReference>
<dbReference type="InterPro" id="IPR013170">
    <property type="entry name" value="mRNA_splic_Cwf21_dom"/>
</dbReference>
<protein>
    <recommendedName>
        <fullName evidence="2">CWF21 domain-containing protein</fullName>
    </recommendedName>
</protein>
<dbReference type="GO" id="GO:0005634">
    <property type="term" value="C:nucleus"/>
    <property type="evidence" value="ECO:0007669"/>
    <property type="project" value="UniProtKB-ARBA"/>
</dbReference>
<gene>
    <name evidence="3" type="ORF">ABL78_3070</name>
</gene>